<name>A0ABS4J6K8_9BACL</name>
<proteinExistence type="predicted"/>
<dbReference type="PANTHER" id="PTHR43649:SF12">
    <property type="entry name" value="DIACETYLCHITOBIOSE BINDING PROTEIN DASA"/>
    <property type="match status" value="1"/>
</dbReference>
<feature type="compositionally biased region" description="Polar residues" evidence="1">
    <location>
        <begin position="23"/>
        <end position="33"/>
    </location>
</feature>
<keyword evidence="4" id="KW-1185">Reference proteome</keyword>
<protein>
    <submittedName>
        <fullName evidence="3">ABC-type glycerol-3-phosphate transport system substrate-binding protein</fullName>
    </submittedName>
</protein>
<feature type="signal peptide" evidence="2">
    <location>
        <begin position="1"/>
        <end position="22"/>
    </location>
</feature>
<sequence>MRGLSVLILVLAVMLTVAGCGASENNNGGTPTKQVAGETPAGTEQVKAKEPAELTLWVASREQDDFTAEMEAKFLEANPHITLNKVVHEGDVGNDYFQGVAAGNAPDLVSASYAVLPKYIKAGITLPLNDYIADWPDYANFPKTEQDKFTDKSGNVHTIINSLGNLQLGYNKKLFAEAGLTEPPKDWDQLLAYAKKLTKPDKQQAGYGMLTGEFTDWWFEYYVWQAGGDLTKENPDGTATLTFTDPAALKAAEFYRTLRKEKVTQSDVTMKFGDMVNAFATGKIAMMPFAGDWLSWAVSLGAKPEDIGFALMPAGPSGERGLGNSYGGGFIINPNSSKAKQDASWEFIKFYSSKEYVIALMKNAASKGAVNPVPLYRTDVKYSDAGVTMDPEMEAFLAESIKTSKPEYYGRGFFTKYLDQAIQKFILDANADPEKELQKAQDIVTKEVLEEFNKQ</sequence>
<feature type="region of interest" description="Disordered" evidence="1">
    <location>
        <begin position="22"/>
        <end position="47"/>
    </location>
</feature>
<comment type="caution">
    <text evidence="3">The sequence shown here is derived from an EMBL/GenBank/DDBJ whole genome shotgun (WGS) entry which is preliminary data.</text>
</comment>
<dbReference type="PANTHER" id="PTHR43649">
    <property type="entry name" value="ARABINOSE-BINDING PROTEIN-RELATED"/>
    <property type="match status" value="1"/>
</dbReference>
<accession>A0ABS4J6K8</accession>
<dbReference type="Gene3D" id="3.40.190.10">
    <property type="entry name" value="Periplasmic binding protein-like II"/>
    <property type="match status" value="1"/>
</dbReference>
<dbReference type="InterPro" id="IPR050490">
    <property type="entry name" value="Bact_solute-bd_prot1"/>
</dbReference>
<feature type="chain" id="PRO_5046385756" evidence="2">
    <location>
        <begin position="23"/>
        <end position="455"/>
    </location>
</feature>
<keyword evidence="2" id="KW-0732">Signal</keyword>
<evidence type="ECO:0000256" key="2">
    <source>
        <dbReference type="SAM" id="SignalP"/>
    </source>
</evidence>
<dbReference type="PROSITE" id="PS51257">
    <property type="entry name" value="PROKAR_LIPOPROTEIN"/>
    <property type="match status" value="1"/>
</dbReference>
<dbReference type="SUPFAM" id="SSF53850">
    <property type="entry name" value="Periplasmic binding protein-like II"/>
    <property type="match status" value="1"/>
</dbReference>
<organism evidence="3 4">
    <name type="scientific">Paenibacillus eucommiae</name>
    <dbReference type="NCBI Taxonomy" id="1355755"/>
    <lineage>
        <taxon>Bacteria</taxon>
        <taxon>Bacillati</taxon>
        <taxon>Bacillota</taxon>
        <taxon>Bacilli</taxon>
        <taxon>Bacillales</taxon>
        <taxon>Paenibacillaceae</taxon>
        <taxon>Paenibacillus</taxon>
    </lineage>
</organism>
<evidence type="ECO:0000256" key="1">
    <source>
        <dbReference type="SAM" id="MobiDB-lite"/>
    </source>
</evidence>
<dbReference type="RefSeq" id="WP_209976260.1">
    <property type="nucleotide sequence ID" value="NZ_JAGGLB010000025.1"/>
</dbReference>
<evidence type="ECO:0000313" key="4">
    <source>
        <dbReference type="Proteomes" id="UP001519287"/>
    </source>
</evidence>
<dbReference type="InterPro" id="IPR006059">
    <property type="entry name" value="SBP"/>
</dbReference>
<gene>
    <name evidence="3" type="ORF">J2Z66_006060</name>
</gene>
<evidence type="ECO:0000313" key="3">
    <source>
        <dbReference type="EMBL" id="MBP1994424.1"/>
    </source>
</evidence>
<dbReference type="Pfam" id="PF01547">
    <property type="entry name" value="SBP_bac_1"/>
    <property type="match status" value="1"/>
</dbReference>
<dbReference type="Proteomes" id="UP001519287">
    <property type="component" value="Unassembled WGS sequence"/>
</dbReference>
<reference evidence="3 4" key="1">
    <citation type="submission" date="2021-03" db="EMBL/GenBank/DDBJ databases">
        <title>Genomic Encyclopedia of Type Strains, Phase IV (KMG-IV): sequencing the most valuable type-strain genomes for metagenomic binning, comparative biology and taxonomic classification.</title>
        <authorList>
            <person name="Goeker M."/>
        </authorList>
    </citation>
    <scope>NUCLEOTIDE SEQUENCE [LARGE SCALE GENOMIC DNA]</scope>
    <source>
        <strain evidence="3 4">DSM 26048</strain>
    </source>
</reference>
<dbReference type="EMBL" id="JAGGLB010000025">
    <property type="protein sequence ID" value="MBP1994424.1"/>
    <property type="molecule type" value="Genomic_DNA"/>
</dbReference>